<accession>A0A8J4SP41</accession>
<protein>
    <submittedName>
        <fullName evidence="1">Uncharacterized protein</fullName>
    </submittedName>
</protein>
<gene>
    <name evidence="1" type="ORF">PHET_05961</name>
</gene>
<evidence type="ECO:0000313" key="1">
    <source>
        <dbReference type="EMBL" id="KAF5400785.1"/>
    </source>
</evidence>
<keyword evidence="2" id="KW-1185">Reference proteome</keyword>
<name>A0A8J4SP41_9TREM</name>
<dbReference type="AlphaFoldDB" id="A0A8J4SP41"/>
<organism evidence="1 2">
    <name type="scientific">Paragonimus heterotremus</name>
    <dbReference type="NCBI Taxonomy" id="100268"/>
    <lineage>
        <taxon>Eukaryota</taxon>
        <taxon>Metazoa</taxon>
        <taxon>Spiralia</taxon>
        <taxon>Lophotrochozoa</taxon>
        <taxon>Platyhelminthes</taxon>
        <taxon>Trematoda</taxon>
        <taxon>Digenea</taxon>
        <taxon>Plagiorchiida</taxon>
        <taxon>Troglotremata</taxon>
        <taxon>Troglotrematidae</taxon>
        <taxon>Paragonimus</taxon>
    </lineage>
</organism>
<dbReference type="OrthoDB" id="10404190at2759"/>
<proteinExistence type="predicted"/>
<reference evidence="1" key="1">
    <citation type="submission" date="2019-05" db="EMBL/GenBank/DDBJ databases">
        <title>Annotation for the trematode Paragonimus heterotremus.</title>
        <authorList>
            <person name="Choi Y.-J."/>
        </authorList>
    </citation>
    <scope>NUCLEOTIDE SEQUENCE</scope>
    <source>
        <strain evidence="1">LC</strain>
    </source>
</reference>
<comment type="caution">
    <text evidence="1">The sequence shown here is derived from an EMBL/GenBank/DDBJ whole genome shotgun (WGS) entry which is preliminary data.</text>
</comment>
<evidence type="ECO:0000313" key="2">
    <source>
        <dbReference type="Proteomes" id="UP000748531"/>
    </source>
</evidence>
<dbReference type="EMBL" id="LUCH01002918">
    <property type="protein sequence ID" value="KAF5400785.1"/>
    <property type="molecule type" value="Genomic_DNA"/>
</dbReference>
<dbReference type="Proteomes" id="UP000748531">
    <property type="component" value="Unassembled WGS sequence"/>
</dbReference>
<sequence>MTMNCLGATAKTTIRIVKSPGNEILSYDDALRYAMENWHDQRFTNPRFKYDSPNEVVFEVDVDISGYYLGNPSRTLSEISWLLISHINKNNLDCEATIQLDGENKKCA</sequence>